<protein>
    <submittedName>
        <fullName evidence="4">WD40 repeat domain-containing protein</fullName>
    </submittedName>
</protein>
<dbReference type="EMBL" id="BAAAYX010000013">
    <property type="protein sequence ID" value="GAA3711457.1"/>
    <property type="molecule type" value="Genomic_DNA"/>
</dbReference>
<evidence type="ECO:0000256" key="1">
    <source>
        <dbReference type="SAM" id="MobiDB-lite"/>
    </source>
</evidence>
<evidence type="ECO:0000256" key="2">
    <source>
        <dbReference type="SAM" id="Phobius"/>
    </source>
</evidence>
<dbReference type="RefSeq" id="WP_344813492.1">
    <property type="nucleotide sequence ID" value="NZ_BAAAYX010000013.1"/>
</dbReference>
<feature type="signal peptide" evidence="3">
    <location>
        <begin position="1"/>
        <end position="36"/>
    </location>
</feature>
<keyword evidence="5" id="KW-1185">Reference proteome</keyword>
<evidence type="ECO:0000256" key="3">
    <source>
        <dbReference type="SAM" id="SignalP"/>
    </source>
</evidence>
<feature type="compositionally biased region" description="Polar residues" evidence="1">
    <location>
        <begin position="292"/>
        <end position="316"/>
    </location>
</feature>
<sequence length="364" mass="37791">MEPTTRRRRPARRRATSALTALVAITVLGWSATIPAAADTVEFTIADSQITESSGLATDTDAERYWTVNDSGDGGTAYALDDQGETEGTLEFRVDPVDVEAIAFHQGRLYVADIGDNRARRDSVTVYFFDDAAPSADPVVYKAYDFSYPDGPHDAETLLVDGDGRLFVVTKGAQGGIYAAPAAPSRQGVNELERVADAPAYVTDGTVLSDGRFALRTYVSVEIVDPDSYEVVARAATPAQQQGESITTTFDGKHLLIGSEGKRSEVLRVDIPAAVGAVPSSSATPPDAEPSPTATGGQDPSDGSSATADPSANPSAEDTGAAEDDVPADDAAATTSRQGTLGALGLAAAIAIVAGSVVVLIRRP</sequence>
<comment type="caution">
    <text evidence="4">The sequence shown here is derived from an EMBL/GenBank/DDBJ whole genome shotgun (WGS) entry which is preliminary data.</text>
</comment>
<gene>
    <name evidence="4" type="ORF">GCM10022204_32820</name>
</gene>
<organism evidence="4 5">
    <name type="scientific">Microlunatus aurantiacus</name>
    <dbReference type="NCBI Taxonomy" id="446786"/>
    <lineage>
        <taxon>Bacteria</taxon>
        <taxon>Bacillati</taxon>
        <taxon>Actinomycetota</taxon>
        <taxon>Actinomycetes</taxon>
        <taxon>Propionibacteriales</taxon>
        <taxon>Propionibacteriaceae</taxon>
        <taxon>Microlunatus</taxon>
    </lineage>
</organism>
<feature type="compositionally biased region" description="Low complexity" evidence="1">
    <location>
        <begin position="277"/>
        <end position="286"/>
    </location>
</feature>
<accession>A0ABP7DX61</accession>
<keyword evidence="2" id="KW-0812">Transmembrane</keyword>
<feature type="chain" id="PRO_5046335709" evidence="3">
    <location>
        <begin position="37"/>
        <end position="364"/>
    </location>
</feature>
<name>A0ABP7DX61_9ACTN</name>
<proteinExistence type="predicted"/>
<reference evidence="5" key="1">
    <citation type="journal article" date="2019" name="Int. J. Syst. Evol. Microbiol.">
        <title>The Global Catalogue of Microorganisms (GCM) 10K type strain sequencing project: providing services to taxonomists for standard genome sequencing and annotation.</title>
        <authorList>
            <consortium name="The Broad Institute Genomics Platform"/>
            <consortium name="The Broad Institute Genome Sequencing Center for Infectious Disease"/>
            <person name="Wu L."/>
            <person name="Ma J."/>
        </authorList>
    </citation>
    <scope>NUCLEOTIDE SEQUENCE [LARGE SCALE GENOMIC DNA]</scope>
    <source>
        <strain evidence="5">JCM 16548</strain>
    </source>
</reference>
<dbReference type="SUPFAM" id="SSF63829">
    <property type="entry name" value="Calcium-dependent phosphotriesterase"/>
    <property type="match status" value="1"/>
</dbReference>
<dbReference type="Proteomes" id="UP001500051">
    <property type="component" value="Unassembled WGS sequence"/>
</dbReference>
<evidence type="ECO:0000313" key="4">
    <source>
        <dbReference type="EMBL" id="GAA3711457.1"/>
    </source>
</evidence>
<keyword evidence="2" id="KW-1133">Transmembrane helix</keyword>
<feature type="transmembrane region" description="Helical" evidence="2">
    <location>
        <begin position="341"/>
        <end position="361"/>
    </location>
</feature>
<keyword evidence="2" id="KW-0472">Membrane</keyword>
<keyword evidence="3" id="KW-0732">Signal</keyword>
<feature type="region of interest" description="Disordered" evidence="1">
    <location>
        <begin position="277"/>
        <end position="335"/>
    </location>
</feature>
<evidence type="ECO:0000313" key="5">
    <source>
        <dbReference type="Proteomes" id="UP001500051"/>
    </source>
</evidence>